<sequence>MVKPKDLDEDVDGETKQSIDTITVQGIVGFTVQCGAVPALSGRLFVRQGVEFYERPVYVNEAKLLEDSTLYLYWFKDGGDLNEGLSMGNERNIRDAVDASEIFQSGCWVVSAKMGASPTSSGGDHVDTEYLVAYLNDRAFSPYYIATGAKWWVKDDTLGSWISTQLDCMHQVSQKPDQAMDFFDSSDEEDLSDSD</sequence>
<proteinExistence type="predicted"/>
<reference evidence="1" key="1">
    <citation type="submission" date="2023-10" db="EMBL/GenBank/DDBJ databases">
        <authorList>
            <person name="Chen Y."/>
            <person name="Shah S."/>
            <person name="Dougan E. K."/>
            <person name="Thang M."/>
            <person name="Chan C."/>
        </authorList>
    </citation>
    <scope>NUCLEOTIDE SEQUENCE [LARGE SCALE GENOMIC DNA]</scope>
</reference>
<dbReference type="Proteomes" id="UP001189429">
    <property type="component" value="Unassembled WGS sequence"/>
</dbReference>
<evidence type="ECO:0000313" key="2">
    <source>
        <dbReference type="Proteomes" id="UP001189429"/>
    </source>
</evidence>
<keyword evidence="2" id="KW-1185">Reference proteome</keyword>
<gene>
    <name evidence="1" type="ORF">PCOR1329_LOCUS65698</name>
</gene>
<dbReference type="EMBL" id="CAUYUJ010018421">
    <property type="protein sequence ID" value="CAK0883491.1"/>
    <property type="molecule type" value="Genomic_DNA"/>
</dbReference>
<protein>
    <submittedName>
        <fullName evidence="1">Uncharacterized protein</fullName>
    </submittedName>
</protein>
<accession>A0ABN9WB51</accession>
<name>A0ABN9WB51_9DINO</name>
<evidence type="ECO:0000313" key="1">
    <source>
        <dbReference type="EMBL" id="CAK0883491.1"/>
    </source>
</evidence>
<comment type="caution">
    <text evidence="1">The sequence shown here is derived from an EMBL/GenBank/DDBJ whole genome shotgun (WGS) entry which is preliminary data.</text>
</comment>
<organism evidence="1 2">
    <name type="scientific">Prorocentrum cordatum</name>
    <dbReference type="NCBI Taxonomy" id="2364126"/>
    <lineage>
        <taxon>Eukaryota</taxon>
        <taxon>Sar</taxon>
        <taxon>Alveolata</taxon>
        <taxon>Dinophyceae</taxon>
        <taxon>Prorocentrales</taxon>
        <taxon>Prorocentraceae</taxon>
        <taxon>Prorocentrum</taxon>
    </lineage>
</organism>